<keyword evidence="2" id="KW-1185">Reference proteome</keyword>
<dbReference type="EMBL" id="CALYLO010000003">
    <property type="protein sequence ID" value="CAH8245498.1"/>
    <property type="molecule type" value="Genomic_DNA"/>
</dbReference>
<reference evidence="1" key="1">
    <citation type="submission" date="2022-06" db="EMBL/GenBank/DDBJ databases">
        <authorList>
            <person name="Dietemann V."/>
            <person name="Ory F."/>
            <person name="Dainat B."/>
            <person name="Oberhansli S."/>
        </authorList>
    </citation>
    <scope>NUCLEOTIDE SEQUENCE</scope>
    <source>
        <strain evidence="1">Ena-SAMPLE-TAB-26-04-2022-14:26:32:270-5432</strain>
    </source>
</reference>
<evidence type="ECO:0000313" key="2">
    <source>
        <dbReference type="Proteomes" id="UP001154322"/>
    </source>
</evidence>
<name>A0ABM9G1P8_9BACL</name>
<gene>
    <name evidence="1" type="ORF">WJ0W_002733</name>
</gene>
<accession>A0ABM9G1P8</accession>
<evidence type="ECO:0000313" key="1">
    <source>
        <dbReference type="EMBL" id="CAH8245498.1"/>
    </source>
</evidence>
<evidence type="ECO:0008006" key="3">
    <source>
        <dbReference type="Google" id="ProtNLM"/>
    </source>
</evidence>
<comment type="caution">
    <text evidence="1">The sequence shown here is derived from an EMBL/GenBank/DDBJ whole genome shotgun (WGS) entry which is preliminary data.</text>
</comment>
<proteinExistence type="predicted"/>
<dbReference type="RefSeq" id="WP_249725561.1">
    <property type="nucleotide sequence ID" value="NZ_AP031286.1"/>
</dbReference>
<organism evidence="1 2">
    <name type="scientific">Paenibacillus melissococcoides</name>
    <dbReference type="NCBI Taxonomy" id="2912268"/>
    <lineage>
        <taxon>Bacteria</taxon>
        <taxon>Bacillati</taxon>
        <taxon>Bacillota</taxon>
        <taxon>Bacilli</taxon>
        <taxon>Bacillales</taxon>
        <taxon>Paenibacillaceae</taxon>
        <taxon>Paenibacillus</taxon>
    </lineage>
</organism>
<protein>
    <recommendedName>
        <fullName evidence="3">Nudix hydrolase domain-containing protein</fullName>
    </recommendedName>
</protein>
<dbReference type="Proteomes" id="UP001154322">
    <property type="component" value="Unassembled WGS sequence"/>
</dbReference>
<sequence>MSGLQKVECGLYTMCLVQDEDRVLLVNRPDKLGFLKKASKYGPMNCPSVGSFSISFPS</sequence>